<keyword evidence="4" id="KW-1185">Reference proteome</keyword>
<dbReference type="AlphaFoldDB" id="K3Y151"/>
<evidence type="ECO:0000313" key="4">
    <source>
        <dbReference type="Proteomes" id="UP000004995"/>
    </source>
</evidence>
<organism evidence="3 4">
    <name type="scientific">Setaria italica</name>
    <name type="common">Foxtail millet</name>
    <name type="synonym">Panicum italicum</name>
    <dbReference type="NCBI Taxonomy" id="4555"/>
    <lineage>
        <taxon>Eukaryota</taxon>
        <taxon>Viridiplantae</taxon>
        <taxon>Streptophyta</taxon>
        <taxon>Embryophyta</taxon>
        <taxon>Tracheophyta</taxon>
        <taxon>Spermatophyta</taxon>
        <taxon>Magnoliopsida</taxon>
        <taxon>Liliopsida</taxon>
        <taxon>Poales</taxon>
        <taxon>Poaceae</taxon>
        <taxon>PACMAD clade</taxon>
        <taxon>Panicoideae</taxon>
        <taxon>Panicodae</taxon>
        <taxon>Paniceae</taxon>
        <taxon>Cenchrinae</taxon>
        <taxon>Setaria</taxon>
    </lineage>
</organism>
<feature type="domain" description="FBD" evidence="1">
    <location>
        <begin position="226"/>
        <end position="263"/>
    </location>
</feature>
<dbReference type="Pfam" id="PF08387">
    <property type="entry name" value="FBD"/>
    <property type="match status" value="1"/>
</dbReference>
<dbReference type="OMA" id="NINCGHD"/>
<evidence type="ECO:0000259" key="1">
    <source>
        <dbReference type="Pfam" id="PF08387"/>
    </source>
</evidence>
<dbReference type="InterPro" id="IPR055302">
    <property type="entry name" value="F-box_dom-containing"/>
</dbReference>
<dbReference type="Pfam" id="PF24758">
    <property type="entry name" value="LRR_At5g56370"/>
    <property type="match status" value="1"/>
</dbReference>
<dbReference type="HOGENOM" id="CLU_023151_0_1_1"/>
<reference evidence="3" key="2">
    <citation type="submission" date="2018-08" db="UniProtKB">
        <authorList>
            <consortium name="EnsemblPlants"/>
        </authorList>
    </citation>
    <scope>IDENTIFICATION</scope>
    <source>
        <strain evidence="3">Yugu1</strain>
    </source>
</reference>
<dbReference type="InParanoid" id="K3Y151"/>
<dbReference type="PANTHER" id="PTHR32141:SF179">
    <property type="entry name" value="F-BOX DOMAIN-CONTAINING PROTEIN"/>
    <property type="match status" value="1"/>
</dbReference>
<dbReference type="EnsemblPlants" id="KQL10188">
    <property type="protein sequence ID" value="KQL10188"/>
    <property type="gene ID" value="SETIT_007913mg"/>
</dbReference>
<dbReference type="InterPro" id="IPR055411">
    <property type="entry name" value="LRR_FXL15/At3g58940/PEG3-like"/>
</dbReference>
<sequence length="325" mass="37008">WLPLPASAFHFSATLHVVTISKCDIVDSMVETLYLPQVRKLGLQHVRISGHSVHNIIAGCPVLEGLLLKNINCGHDVSIRINSRSLISFGFGFLSRELIIEDAPSLKRLFQLREHFMRNVLVISAPNLEIVGSIYDNNYTKFTFGDTVIQQLCAVNLKTAVSSVKTLAIDNHNLNLDLVINFTQCFPRLEKLFYLCVFFVSLLSQTSNVSGGKNLWRRKYHSRIKYLDIGLKTIVFRNYRGIKSQASFAAFFILNAKMLQVMRFEGGPYKDDTEFIERQHRLLQLDKKASRGAQFQFTTSTCHSDLPHIKHVHDLSKDDPFKCTC</sequence>
<dbReference type="Gramene" id="KQL10188">
    <property type="protein sequence ID" value="KQL10188"/>
    <property type="gene ID" value="SETIT_007913mg"/>
</dbReference>
<dbReference type="Proteomes" id="UP000004995">
    <property type="component" value="Unassembled WGS sequence"/>
</dbReference>
<name>K3Y151_SETIT</name>
<protein>
    <submittedName>
        <fullName evidence="3">Uncharacterized protein</fullName>
    </submittedName>
</protein>
<dbReference type="PANTHER" id="PTHR32141">
    <property type="match status" value="1"/>
</dbReference>
<evidence type="ECO:0000259" key="2">
    <source>
        <dbReference type="Pfam" id="PF24758"/>
    </source>
</evidence>
<proteinExistence type="predicted"/>
<reference evidence="4" key="1">
    <citation type="journal article" date="2012" name="Nat. Biotechnol.">
        <title>Reference genome sequence of the model plant Setaria.</title>
        <authorList>
            <person name="Bennetzen J.L."/>
            <person name="Schmutz J."/>
            <person name="Wang H."/>
            <person name="Percifield R."/>
            <person name="Hawkins J."/>
            <person name="Pontaroli A.C."/>
            <person name="Estep M."/>
            <person name="Feng L."/>
            <person name="Vaughn J.N."/>
            <person name="Grimwood J."/>
            <person name="Jenkins J."/>
            <person name="Barry K."/>
            <person name="Lindquist E."/>
            <person name="Hellsten U."/>
            <person name="Deshpande S."/>
            <person name="Wang X."/>
            <person name="Wu X."/>
            <person name="Mitros T."/>
            <person name="Triplett J."/>
            <person name="Yang X."/>
            <person name="Ye C.Y."/>
            <person name="Mauro-Herrera M."/>
            <person name="Wang L."/>
            <person name="Li P."/>
            <person name="Sharma M."/>
            <person name="Sharma R."/>
            <person name="Ronald P.C."/>
            <person name="Panaud O."/>
            <person name="Kellogg E.A."/>
            <person name="Brutnell T.P."/>
            <person name="Doust A.N."/>
            <person name="Tuskan G.A."/>
            <person name="Rokhsar D."/>
            <person name="Devos K.M."/>
        </authorList>
    </citation>
    <scope>NUCLEOTIDE SEQUENCE [LARGE SCALE GENOMIC DNA]</scope>
    <source>
        <strain evidence="4">cv. Yugu1</strain>
    </source>
</reference>
<dbReference type="EMBL" id="AGNK02002334">
    <property type="status" value="NOT_ANNOTATED_CDS"/>
    <property type="molecule type" value="Genomic_DNA"/>
</dbReference>
<feature type="domain" description="F-box/LRR-repeat protein 15/At3g58940/PEG3-like LRR" evidence="2">
    <location>
        <begin position="3"/>
        <end position="192"/>
    </location>
</feature>
<accession>K3Y151</accession>
<dbReference type="SUPFAM" id="SSF52047">
    <property type="entry name" value="RNI-like"/>
    <property type="match status" value="1"/>
</dbReference>
<evidence type="ECO:0000313" key="3">
    <source>
        <dbReference type="EnsemblPlants" id="KQL10188"/>
    </source>
</evidence>
<dbReference type="eggNOG" id="ENOG502RRNZ">
    <property type="taxonomic scope" value="Eukaryota"/>
</dbReference>
<dbReference type="InterPro" id="IPR006566">
    <property type="entry name" value="FBD"/>
</dbReference>